<reference evidence="4 5" key="1">
    <citation type="submission" date="2012-04" db="EMBL/GenBank/DDBJ databases">
        <authorList>
            <person name="Genoscope - CEA"/>
        </authorList>
    </citation>
    <scope>NUCLEOTIDE SEQUENCE [LARGE SCALE GENOMIC DNA]</scope>
    <source>
        <strain evidence="4 5">9808</strain>
    </source>
</reference>
<protein>
    <recommendedName>
        <fullName evidence="3">Double-GTPase 2 domain-containing protein</fullName>
    </recommendedName>
</protein>
<dbReference type="InterPro" id="IPR045528">
    <property type="entry name" value="DO-GTPase2"/>
</dbReference>
<feature type="region of interest" description="Disordered" evidence="1">
    <location>
        <begin position="275"/>
        <end position="323"/>
    </location>
</feature>
<dbReference type="AlphaFoldDB" id="I4HZP3"/>
<evidence type="ECO:0000259" key="3">
    <source>
        <dbReference type="Pfam" id="PF19993"/>
    </source>
</evidence>
<dbReference type="RefSeq" id="WP_002795025.1">
    <property type="nucleotide sequence ID" value="NZ_HE973601.1"/>
</dbReference>
<feature type="compositionally biased region" description="Polar residues" evidence="1">
    <location>
        <begin position="308"/>
        <end position="321"/>
    </location>
</feature>
<keyword evidence="2" id="KW-1133">Transmembrane helix</keyword>
<evidence type="ECO:0000256" key="2">
    <source>
        <dbReference type="SAM" id="Phobius"/>
    </source>
</evidence>
<organism evidence="4 5">
    <name type="scientific">Microcystis aeruginosa PCC 9808</name>
    <dbReference type="NCBI Taxonomy" id="1160284"/>
    <lineage>
        <taxon>Bacteria</taxon>
        <taxon>Bacillati</taxon>
        <taxon>Cyanobacteriota</taxon>
        <taxon>Cyanophyceae</taxon>
        <taxon>Oscillatoriophycideae</taxon>
        <taxon>Chroococcales</taxon>
        <taxon>Microcystaceae</taxon>
        <taxon>Microcystis</taxon>
    </lineage>
</organism>
<dbReference type="Pfam" id="PF19993">
    <property type="entry name" value="DO-GTPase2"/>
    <property type="match status" value="1"/>
</dbReference>
<proteinExistence type="predicted"/>
<keyword evidence="2" id="KW-0812">Transmembrane</keyword>
<accession>I4HZP3</accession>
<dbReference type="EMBL" id="CAIN01000280">
    <property type="protein sequence ID" value="CCI27517.1"/>
    <property type="molecule type" value="Genomic_DNA"/>
</dbReference>
<feature type="transmembrane region" description="Helical" evidence="2">
    <location>
        <begin position="12"/>
        <end position="32"/>
    </location>
</feature>
<comment type="caution">
    <text evidence="4">The sequence shown here is derived from an EMBL/GenBank/DDBJ whole genome shotgun (WGS) entry which is preliminary data.</text>
</comment>
<sequence>MSKKRKKNIRIGIWGGVGAGKATYLTMLYRYFTRSRDWKIEVHPGFSEVVVNYSQGIDEGKFPDKRFSLPEKYRSVQSLNYTLTPTKNLDINQVTLSFLAAPGEFYENCCFETVPIIENQDQYENAIDYYLHCDGIILLLDCQKAMSNNSQSYHRILGNFFTSCQSHFLWTEHKMHKSSNVLPHYFAFCLSKADRDTTQWNNKKETDMQREIDDLFSLGKQVIGQNVLSILQGSSYFDFNQQHNPAKNRCKFYYLSSIGCDFKEGKYQESVTDLENNSQNDNLEQSKSDTSVQRQNNSQSRPSEDIFRSSQPNGYSYSPKQPNGEIKLPAHSLEPLNIFSPLQWMINNIPDYPPF</sequence>
<feature type="domain" description="Double-GTPase 2" evidence="3">
    <location>
        <begin position="10"/>
        <end position="211"/>
    </location>
</feature>
<evidence type="ECO:0000313" key="4">
    <source>
        <dbReference type="EMBL" id="CCI27517.1"/>
    </source>
</evidence>
<feature type="compositionally biased region" description="Polar residues" evidence="1">
    <location>
        <begin position="275"/>
        <end position="301"/>
    </location>
</feature>
<keyword evidence="2" id="KW-0472">Membrane</keyword>
<dbReference type="HOGENOM" id="CLU_780350_0_0_3"/>
<evidence type="ECO:0000256" key="1">
    <source>
        <dbReference type="SAM" id="MobiDB-lite"/>
    </source>
</evidence>
<dbReference type="Proteomes" id="UP000005291">
    <property type="component" value="Unassembled WGS sequence"/>
</dbReference>
<name>I4HZP3_MICAE</name>
<gene>
    <name evidence="4" type="ORF">MICAG_3500040</name>
</gene>
<evidence type="ECO:0000313" key="5">
    <source>
        <dbReference type="Proteomes" id="UP000005291"/>
    </source>
</evidence>